<protein>
    <submittedName>
        <fullName evidence="1">Uncharacterized protein</fullName>
    </submittedName>
</protein>
<dbReference type="HOGENOM" id="CLU_3081935_0_0_3"/>
<evidence type="ECO:0000313" key="1">
    <source>
        <dbReference type="EMBL" id="EGJ31371.1"/>
    </source>
</evidence>
<keyword evidence="2" id="KW-1185">Reference proteome</keyword>
<reference evidence="2" key="1">
    <citation type="journal article" date="2011" name="Proc. Natl. Acad. Sci. U.S.A.">
        <title>Genomic insights into the physiology and ecology of the marine filamentous cyanobacterium Lyngbya majuscula.</title>
        <authorList>
            <person name="Jones A.C."/>
            <person name="Monroe E.A."/>
            <person name="Podell S."/>
            <person name="Hess W.R."/>
            <person name="Klages S."/>
            <person name="Esquenazi E."/>
            <person name="Niessen S."/>
            <person name="Hoover H."/>
            <person name="Rothmann M."/>
            <person name="Lasken R.S."/>
            <person name="Yates J.R.III."/>
            <person name="Reinhardt R."/>
            <person name="Kube M."/>
            <person name="Burkart M.D."/>
            <person name="Allen E.E."/>
            <person name="Dorrestein P.C."/>
            <person name="Gerwick W.H."/>
            <person name="Gerwick L."/>
        </authorList>
    </citation>
    <scope>NUCLEOTIDE SEQUENCE [LARGE SCALE GENOMIC DNA]</scope>
    <source>
        <strain evidence="2">3L</strain>
    </source>
</reference>
<gene>
    <name evidence="1" type="ORF">LYNGBM3L_40170</name>
</gene>
<accession>F4XVV8</accession>
<evidence type="ECO:0000313" key="2">
    <source>
        <dbReference type="Proteomes" id="UP000003959"/>
    </source>
</evidence>
<organism evidence="1 2">
    <name type="scientific">Moorena producens 3L</name>
    <dbReference type="NCBI Taxonomy" id="489825"/>
    <lineage>
        <taxon>Bacteria</taxon>
        <taxon>Bacillati</taxon>
        <taxon>Cyanobacteriota</taxon>
        <taxon>Cyanophyceae</taxon>
        <taxon>Coleofasciculales</taxon>
        <taxon>Coleofasciculaceae</taxon>
        <taxon>Moorena</taxon>
    </lineage>
</organism>
<name>F4XVV8_9CYAN</name>
<dbReference type="RefSeq" id="WP_008187254.1">
    <property type="nucleotide sequence ID" value="NZ_GL890940.1"/>
</dbReference>
<sequence length="52" mass="5614">MIISAIAIYINSVKKNAALLIIAFTLHPLPNLALWDLTIIIIDAVDKGDGIL</sequence>
<dbReference type="Proteomes" id="UP000003959">
    <property type="component" value="Unassembled WGS sequence"/>
</dbReference>
<dbReference type="EMBL" id="GL890940">
    <property type="protein sequence ID" value="EGJ31371.1"/>
    <property type="molecule type" value="Genomic_DNA"/>
</dbReference>
<dbReference type="AlphaFoldDB" id="F4XVV8"/>
<proteinExistence type="predicted"/>